<protein>
    <submittedName>
        <fullName evidence="2">Uncharacterized protein</fullName>
    </submittedName>
</protein>
<organism evidence="2">
    <name type="scientific">uncultured Caudovirales phage</name>
    <dbReference type="NCBI Taxonomy" id="2100421"/>
    <lineage>
        <taxon>Viruses</taxon>
        <taxon>Duplodnaviria</taxon>
        <taxon>Heunggongvirae</taxon>
        <taxon>Uroviricota</taxon>
        <taxon>Caudoviricetes</taxon>
        <taxon>Peduoviridae</taxon>
        <taxon>Maltschvirus</taxon>
        <taxon>Maltschvirus maltsch</taxon>
    </lineage>
</organism>
<reference evidence="2" key="1">
    <citation type="submission" date="2020-04" db="EMBL/GenBank/DDBJ databases">
        <authorList>
            <person name="Chiriac C."/>
            <person name="Salcher M."/>
            <person name="Ghai R."/>
            <person name="Kavagutti S V."/>
        </authorList>
    </citation>
    <scope>NUCLEOTIDE SEQUENCE</scope>
</reference>
<proteinExistence type="predicted"/>
<feature type="region of interest" description="Disordered" evidence="1">
    <location>
        <begin position="1"/>
        <end position="23"/>
    </location>
</feature>
<evidence type="ECO:0000256" key="1">
    <source>
        <dbReference type="SAM" id="MobiDB-lite"/>
    </source>
</evidence>
<sequence>MVAKNDITGDAIQSRTNSKEYGDNFDRIFRKDKVVQPQPATDQPVELWTEADEKRQEIVGQNGNVGYDLDSIYSNAEQDYGS</sequence>
<dbReference type="EMBL" id="LR796234">
    <property type="protein sequence ID" value="CAB4129415.1"/>
    <property type="molecule type" value="Genomic_DNA"/>
</dbReference>
<name>A0A6J5L602_9CAUD</name>
<gene>
    <name evidence="2" type="ORF">UFOVP118_50</name>
</gene>
<accession>A0A6J5L602</accession>
<evidence type="ECO:0000313" key="2">
    <source>
        <dbReference type="EMBL" id="CAB4129415.1"/>
    </source>
</evidence>